<dbReference type="AlphaFoldDB" id="A0ABD1E202"/>
<keyword evidence="3" id="KW-0862">Zinc</keyword>
<name>A0ABD1E202_HYPHA</name>
<dbReference type="EMBL" id="JBDJPC010000013">
    <property type="protein sequence ID" value="KAL1488709.1"/>
    <property type="molecule type" value="Genomic_DNA"/>
</dbReference>
<keyword evidence="8" id="KW-1185">Reference proteome</keyword>
<gene>
    <name evidence="7" type="ORF">ABEB36_014508</name>
</gene>
<dbReference type="SUPFAM" id="SSF57716">
    <property type="entry name" value="Glucocorticoid receptor-like (DNA-binding domain)"/>
    <property type="match status" value="1"/>
</dbReference>
<keyword evidence="4 5" id="KW-0238">DNA-binding</keyword>
<evidence type="ECO:0000256" key="2">
    <source>
        <dbReference type="ARBA" id="ARBA00022771"/>
    </source>
</evidence>
<reference evidence="7 8" key="1">
    <citation type="submission" date="2024-05" db="EMBL/GenBank/DDBJ databases">
        <title>Genetic variation in Jamaican populations of the coffee berry borer (Hypothenemus hampei).</title>
        <authorList>
            <person name="Errbii M."/>
            <person name="Myrie A."/>
        </authorList>
    </citation>
    <scope>NUCLEOTIDE SEQUENCE [LARGE SCALE GENOMIC DNA]</scope>
    <source>
        <strain evidence="7">JA-Hopewell-2020-01-JO</strain>
        <tissue evidence="7">Whole body</tissue>
    </source>
</reference>
<dbReference type="GO" id="GO:0008270">
    <property type="term" value="F:zinc ion binding"/>
    <property type="evidence" value="ECO:0007669"/>
    <property type="project" value="UniProtKB-KW"/>
</dbReference>
<evidence type="ECO:0000313" key="7">
    <source>
        <dbReference type="EMBL" id="KAL1488709.1"/>
    </source>
</evidence>
<proteinExistence type="predicted"/>
<evidence type="ECO:0000259" key="6">
    <source>
        <dbReference type="PROSITE" id="PS50950"/>
    </source>
</evidence>
<dbReference type="SMART" id="SM00980">
    <property type="entry name" value="THAP"/>
    <property type="match status" value="1"/>
</dbReference>
<comment type="caution">
    <text evidence="7">The sequence shown here is derived from an EMBL/GenBank/DDBJ whole genome shotgun (WGS) entry which is preliminary data.</text>
</comment>
<evidence type="ECO:0000256" key="4">
    <source>
        <dbReference type="ARBA" id="ARBA00023125"/>
    </source>
</evidence>
<evidence type="ECO:0000313" key="8">
    <source>
        <dbReference type="Proteomes" id="UP001566132"/>
    </source>
</evidence>
<evidence type="ECO:0000256" key="3">
    <source>
        <dbReference type="ARBA" id="ARBA00022833"/>
    </source>
</evidence>
<dbReference type="Proteomes" id="UP001566132">
    <property type="component" value="Unassembled WGS sequence"/>
</dbReference>
<dbReference type="PROSITE" id="PS50950">
    <property type="entry name" value="ZF_THAP"/>
    <property type="match status" value="1"/>
</dbReference>
<evidence type="ECO:0000256" key="1">
    <source>
        <dbReference type="ARBA" id="ARBA00022723"/>
    </source>
</evidence>
<feature type="domain" description="THAP-type" evidence="6">
    <location>
        <begin position="1"/>
        <end position="86"/>
    </location>
</feature>
<sequence>MPGTRCYVPECNSMGNINKITMRNLPFFDPEVMAIWKSRIGNPSIDSCNDIKIDRNRYRVCDRHFDKWCILVGEKRLCRDSLPTLNLLNYFGESTEITSRYHLFQNLKCQTISANINFLHEENETTQLNLLPGPSTSNIDDHLMQEVLTKPATPPRNILQKLKIRKKVELSPKTRLLYDEVNKLRKVCSRLRRNRKNKRSVKDDLHLANELIMNPCFDRVNSLTRQFMMSQITQQYKAIFF</sequence>
<dbReference type="GO" id="GO:0003677">
    <property type="term" value="F:DNA binding"/>
    <property type="evidence" value="ECO:0007669"/>
    <property type="project" value="UniProtKB-UniRule"/>
</dbReference>
<dbReference type="InterPro" id="IPR006612">
    <property type="entry name" value="THAP_Znf"/>
</dbReference>
<keyword evidence="1" id="KW-0479">Metal-binding</keyword>
<keyword evidence="2 5" id="KW-0863">Zinc-finger</keyword>
<accession>A0ABD1E202</accession>
<evidence type="ECO:0000256" key="5">
    <source>
        <dbReference type="PROSITE-ProRule" id="PRU00309"/>
    </source>
</evidence>
<organism evidence="7 8">
    <name type="scientific">Hypothenemus hampei</name>
    <name type="common">Coffee berry borer</name>
    <dbReference type="NCBI Taxonomy" id="57062"/>
    <lineage>
        <taxon>Eukaryota</taxon>
        <taxon>Metazoa</taxon>
        <taxon>Ecdysozoa</taxon>
        <taxon>Arthropoda</taxon>
        <taxon>Hexapoda</taxon>
        <taxon>Insecta</taxon>
        <taxon>Pterygota</taxon>
        <taxon>Neoptera</taxon>
        <taxon>Endopterygota</taxon>
        <taxon>Coleoptera</taxon>
        <taxon>Polyphaga</taxon>
        <taxon>Cucujiformia</taxon>
        <taxon>Curculionidae</taxon>
        <taxon>Scolytinae</taxon>
        <taxon>Hypothenemus</taxon>
    </lineage>
</organism>
<dbReference type="Pfam" id="PF05485">
    <property type="entry name" value="THAP"/>
    <property type="match status" value="1"/>
</dbReference>
<protein>
    <recommendedName>
        <fullName evidence="6">THAP-type domain-containing protein</fullName>
    </recommendedName>
</protein>